<protein>
    <recommendedName>
        <fullName evidence="3">SGNH hydrolase-type esterase domain-containing protein</fullName>
    </recommendedName>
</protein>
<evidence type="ECO:0000313" key="4">
    <source>
        <dbReference type="EMBL" id="TPX15634.1"/>
    </source>
</evidence>
<organism evidence="4 5">
    <name type="scientific">Thyridium curvatum</name>
    <dbReference type="NCBI Taxonomy" id="1093900"/>
    <lineage>
        <taxon>Eukaryota</taxon>
        <taxon>Fungi</taxon>
        <taxon>Dikarya</taxon>
        <taxon>Ascomycota</taxon>
        <taxon>Pezizomycotina</taxon>
        <taxon>Sordariomycetes</taxon>
        <taxon>Sordariomycetidae</taxon>
        <taxon>Thyridiales</taxon>
        <taxon>Thyridiaceae</taxon>
        <taxon>Thyridium</taxon>
    </lineage>
</organism>
<evidence type="ECO:0000256" key="1">
    <source>
        <dbReference type="SAM" id="Coils"/>
    </source>
</evidence>
<dbReference type="InParanoid" id="A0A507BAK8"/>
<keyword evidence="1" id="KW-0175">Coiled coil</keyword>
<dbReference type="GO" id="GO:0004622">
    <property type="term" value="F:phosphatidylcholine lysophospholipase activity"/>
    <property type="evidence" value="ECO:0007669"/>
    <property type="project" value="TreeGrafter"/>
</dbReference>
<dbReference type="GeneID" id="41971779"/>
<dbReference type="Gene3D" id="3.40.50.1110">
    <property type="entry name" value="SGNH hydrolase"/>
    <property type="match status" value="1"/>
</dbReference>
<dbReference type="InterPro" id="IPR013830">
    <property type="entry name" value="SGNH_hydro"/>
</dbReference>
<dbReference type="RefSeq" id="XP_030997345.1">
    <property type="nucleotide sequence ID" value="XM_031138731.1"/>
</dbReference>
<dbReference type="InterPro" id="IPR051532">
    <property type="entry name" value="Ester_Hydrolysis_Enzymes"/>
</dbReference>
<feature type="compositionally biased region" description="Polar residues" evidence="2">
    <location>
        <begin position="210"/>
        <end position="223"/>
    </location>
</feature>
<keyword evidence="5" id="KW-1185">Reference proteome</keyword>
<dbReference type="CDD" id="cd00229">
    <property type="entry name" value="SGNH_hydrolase"/>
    <property type="match status" value="1"/>
</dbReference>
<dbReference type="Pfam" id="PF13472">
    <property type="entry name" value="Lipase_GDSL_2"/>
    <property type="match status" value="1"/>
</dbReference>
<gene>
    <name evidence="4" type="ORF">E0L32_004332</name>
</gene>
<dbReference type="EMBL" id="SKBQ01000020">
    <property type="protein sequence ID" value="TPX15634.1"/>
    <property type="molecule type" value="Genomic_DNA"/>
</dbReference>
<evidence type="ECO:0000259" key="3">
    <source>
        <dbReference type="Pfam" id="PF13472"/>
    </source>
</evidence>
<evidence type="ECO:0000256" key="2">
    <source>
        <dbReference type="SAM" id="MobiDB-lite"/>
    </source>
</evidence>
<feature type="region of interest" description="Disordered" evidence="2">
    <location>
        <begin position="210"/>
        <end position="230"/>
    </location>
</feature>
<name>A0A507BAK8_9PEZI</name>
<dbReference type="SUPFAM" id="SSF52266">
    <property type="entry name" value="SGNH hydrolase"/>
    <property type="match status" value="1"/>
</dbReference>
<dbReference type="PANTHER" id="PTHR30383:SF19">
    <property type="entry name" value="FIBRONECTIN TYPE-III DOMAIN-CONTAINING PROTEIN"/>
    <property type="match status" value="1"/>
</dbReference>
<evidence type="ECO:0000313" key="5">
    <source>
        <dbReference type="Proteomes" id="UP000319257"/>
    </source>
</evidence>
<dbReference type="InterPro" id="IPR036514">
    <property type="entry name" value="SGNH_hydro_sf"/>
</dbReference>
<reference evidence="4 5" key="1">
    <citation type="submission" date="2019-06" db="EMBL/GenBank/DDBJ databases">
        <title>Draft genome sequence of the filamentous fungus Phialemoniopsis curvata isolated from diesel fuel.</title>
        <authorList>
            <person name="Varaljay V.A."/>
            <person name="Lyon W.J."/>
            <person name="Crouch A.L."/>
            <person name="Drake C.E."/>
            <person name="Hollomon J.M."/>
            <person name="Nadeau L.J."/>
            <person name="Nunn H.S."/>
            <person name="Stevenson B.S."/>
            <person name="Bojanowski C.L."/>
            <person name="Crookes-Goodson W.J."/>
        </authorList>
    </citation>
    <scope>NUCLEOTIDE SEQUENCE [LARGE SCALE GENOMIC DNA]</scope>
    <source>
        <strain evidence="4 5">D216</strain>
    </source>
</reference>
<dbReference type="OrthoDB" id="408760at2759"/>
<proteinExistence type="predicted"/>
<feature type="domain" description="SGNH hydrolase-type esterase" evidence="3">
    <location>
        <begin position="14"/>
        <end position="191"/>
    </location>
</feature>
<dbReference type="AlphaFoldDB" id="A0A507BAK8"/>
<dbReference type="Proteomes" id="UP000319257">
    <property type="component" value="Unassembled WGS sequence"/>
</dbReference>
<dbReference type="PANTHER" id="PTHR30383">
    <property type="entry name" value="THIOESTERASE 1/PROTEASE 1/LYSOPHOSPHOLIPASE L1"/>
    <property type="match status" value="1"/>
</dbReference>
<feature type="coiled-coil region" evidence="1">
    <location>
        <begin position="127"/>
        <end position="154"/>
    </location>
</feature>
<accession>A0A507BAK8</accession>
<comment type="caution">
    <text evidence="4">The sequence shown here is derived from an EMBL/GenBank/DDBJ whole genome shotgun (WGS) entry which is preliminary data.</text>
</comment>
<sequence length="265" mass="29773">MDGPQAQKPLRILCFGDSLTAGYSAYGSMYHPYSEQLTERLKAAGYGGGVVEETTDGVPGDLTGMFMSRILSHFGRDKGRQPYDWTIVLGGTNDLAYSFPPEQIFQNLEKTWNVALLNRSKVLALTVPEAAAKSEQLNKRRQRLNELINSYNRENFYVFDFHAALPYHSLSAEDREKYWDDHVHLTADGYDFMGEKIAEALKGIMGDTGSSVVPATNGATTDSSPKRPTRRRRVFKDDDNNFVEETGDPTLIDQGYIVVRRKDLD</sequence>